<feature type="transmembrane region" description="Helical" evidence="1">
    <location>
        <begin position="293"/>
        <end position="313"/>
    </location>
</feature>
<feature type="transmembrane region" description="Helical" evidence="1">
    <location>
        <begin position="168"/>
        <end position="189"/>
    </location>
</feature>
<protein>
    <recommendedName>
        <fullName evidence="4">ABC transporter permease</fullName>
    </recommendedName>
</protein>
<name>A0ABW1Q7T0_9CORY</name>
<feature type="transmembrane region" description="Helical" evidence="1">
    <location>
        <begin position="97"/>
        <end position="124"/>
    </location>
</feature>
<comment type="caution">
    <text evidence="2">The sequence shown here is derived from an EMBL/GenBank/DDBJ whole genome shotgun (WGS) entry which is preliminary data.</text>
</comment>
<organism evidence="2 3">
    <name type="scientific">Corynebacterium nasicanis</name>
    <dbReference type="NCBI Taxonomy" id="1448267"/>
    <lineage>
        <taxon>Bacteria</taxon>
        <taxon>Bacillati</taxon>
        <taxon>Actinomycetota</taxon>
        <taxon>Actinomycetes</taxon>
        <taxon>Mycobacteriales</taxon>
        <taxon>Corynebacteriaceae</taxon>
        <taxon>Corynebacterium</taxon>
    </lineage>
</organism>
<evidence type="ECO:0000256" key="1">
    <source>
        <dbReference type="SAM" id="Phobius"/>
    </source>
</evidence>
<dbReference type="RefSeq" id="WP_376998976.1">
    <property type="nucleotide sequence ID" value="NZ_JBHSQE010000001.1"/>
</dbReference>
<feature type="transmembrane region" description="Helical" evidence="1">
    <location>
        <begin position="359"/>
        <end position="385"/>
    </location>
</feature>
<dbReference type="EMBL" id="JBHSQE010000001">
    <property type="protein sequence ID" value="MFC6145384.1"/>
    <property type="molecule type" value="Genomic_DNA"/>
</dbReference>
<proteinExistence type="predicted"/>
<feature type="transmembrane region" description="Helical" evidence="1">
    <location>
        <begin position="457"/>
        <end position="482"/>
    </location>
</feature>
<reference evidence="3" key="1">
    <citation type="journal article" date="2019" name="Int. J. Syst. Evol. Microbiol.">
        <title>The Global Catalogue of Microorganisms (GCM) 10K type strain sequencing project: providing services to taxonomists for standard genome sequencing and annotation.</title>
        <authorList>
            <consortium name="The Broad Institute Genomics Platform"/>
            <consortium name="The Broad Institute Genome Sequencing Center for Infectious Disease"/>
            <person name="Wu L."/>
            <person name="Ma J."/>
        </authorList>
    </citation>
    <scope>NUCLEOTIDE SEQUENCE [LARGE SCALE GENOMIC DNA]</scope>
    <source>
        <strain evidence="3">CCUG 51943</strain>
    </source>
</reference>
<keyword evidence="1" id="KW-0472">Membrane</keyword>
<feature type="transmembrane region" description="Helical" evidence="1">
    <location>
        <begin position="391"/>
        <end position="412"/>
    </location>
</feature>
<feature type="transmembrane region" description="Helical" evidence="1">
    <location>
        <begin position="433"/>
        <end position="451"/>
    </location>
</feature>
<feature type="transmembrane region" description="Helical" evidence="1">
    <location>
        <begin position="130"/>
        <end position="148"/>
    </location>
</feature>
<evidence type="ECO:0000313" key="3">
    <source>
        <dbReference type="Proteomes" id="UP001596244"/>
    </source>
</evidence>
<accession>A0ABW1Q7T0</accession>
<dbReference type="Proteomes" id="UP001596244">
    <property type="component" value="Unassembled WGS sequence"/>
</dbReference>
<keyword evidence="3" id="KW-1185">Reference proteome</keyword>
<keyword evidence="1" id="KW-0812">Transmembrane</keyword>
<sequence length="507" mass="54143">MTSLLLRLHRTLWRRSFTDNSAALIMAVLIAIYALIGLVSLTLSVWMLDPADRAWGIVGMTGLGVLAYVAVGVVIPSGESQLRAADFATLPLSERELLPAMGWATLLTSRGLIAAVSTVLATGVAVWLSGWWWIVVMPLVLVMTLLLGELARMASSGGGRVSSERMNILSGVLVIVMIFGFNMLMSFGLENVPLDRIGRLLAWTPVGAPAALGAAHHPGAFLGHLAVTALTVALGVWWWRRVIARRLDAPLDAVTREEVTQRREQVLLPGLPYSAGTMIYSRGVRYFRRDPRMVGAIASFPVIALVLLVQGVLVDDSTLYIGMVLLALMSGALASNDFGYDGPAGWSHIVSGVPARTLLLARHLAQLTPMLVLVLVVDVAAVLLAENTTRAALVAVVSLGLLVSVAGLALLLNTHNPFPTARPGTSPWADKSGFSGAAFVAAFGSLLLGWIPAAPGAALVAFGWVVPGLLLALALPAAFYWLCLRVAQRRVETHLPEIYDKVSRWVN</sequence>
<keyword evidence="1" id="KW-1133">Transmembrane helix</keyword>
<feature type="transmembrane region" description="Helical" evidence="1">
    <location>
        <begin position="54"/>
        <end position="76"/>
    </location>
</feature>
<feature type="transmembrane region" description="Helical" evidence="1">
    <location>
        <begin position="21"/>
        <end position="48"/>
    </location>
</feature>
<evidence type="ECO:0000313" key="2">
    <source>
        <dbReference type="EMBL" id="MFC6145384.1"/>
    </source>
</evidence>
<evidence type="ECO:0008006" key="4">
    <source>
        <dbReference type="Google" id="ProtNLM"/>
    </source>
</evidence>
<gene>
    <name evidence="2" type="ORF">ACFPUZ_00990</name>
</gene>
<feature type="transmembrane region" description="Helical" evidence="1">
    <location>
        <begin position="319"/>
        <end position="338"/>
    </location>
</feature>
<feature type="transmembrane region" description="Helical" evidence="1">
    <location>
        <begin position="221"/>
        <end position="239"/>
    </location>
</feature>